<sequence length="309" mass="34641">MLPARNDLQLKAEMHVEIRNCIKGFLGHCQIDYHQYDSTDKTFLALCYEEANSRGYILEGEQSLLPFIPGGAIMALTGYAHLQDIRVQILIALYTACGIYLDDKFKQDIDAVASFGENFLHATPHKDRVLDAFSDIILEIFRCFPRVAANIMVSSTLNGVNALLLEYETRDMKISKHAGHYPTFSRVMSGASETYALFAFPATVPVEDYIQALPELMIFINNGNDILSFFKEESDGESTNRISLLAASSGLSKIQVLHDLVNEAAIANDNVLEILKHSHAAYNAYRKFSCGFIGFHLALKRYRLVELDL</sequence>
<dbReference type="EMBL" id="JAACJN010000106">
    <property type="protein sequence ID" value="KAF5373373.1"/>
    <property type="molecule type" value="Genomic_DNA"/>
</dbReference>
<evidence type="ECO:0000256" key="2">
    <source>
        <dbReference type="ARBA" id="ARBA00023239"/>
    </source>
</evidence>
<keyword evidence="4" id="KW-1185">Reference proteome</keyword>
<keyword evidence="2" id="KW-0456">Lyase</keyword>
<accession>A0A8H5LXQ5</accession>
<dbReference type="Proteomes" id="UP000518752">
    <property type="component" value="Unassembled WGS sequence"/>
</dbReference>
<evidence type="ECO:0008006" key="5">
    <source>
        <dbReference type="Google" id="ProtNLM"/>
    </source>
</evidence>
<comment type="similarity">
    <text evidence="1">Belongs to the trichodiene synthase family.</text>
</comment>
<dbReference type="SFLD" id="SFLDS00005">
    <property type="entry name" value="Isoprenoid_Synthase_Type_I"/>
    <property type="match status" value="1"/>
</dbReference>
<gene>
    <name evidence="3" type="ORF">D9757_009757</name>
</gene>
<name>A0A8H5LXQ5_9AGAR</name>
<comment type="caution">
    <text evidence="3">The sequence shown here is derived from an EMBL/GenBank/DDBJ whole genome shotgun (WGS) entry which is preliminary data.</text>
</comment>
<dbReference type="SFLD" id="SFLDG01021">
    <property type="entry name" value="Trichodiene_Synthase_Like"/>
    <property type="match status" value="1"/>
</dbReference>
<dbReference type="OrthoDB" id="2998174at2759"/>
<dbReference type="InterPro" id="IPR024652">
    <property type="entry name" value="Trichodiene_synth"/>
</dbReference>
<proteinExistence type="inferred from homology"/>
<organism evidence="3 4">
    <name type="scientific">Collybiopsis confluens</name>
    <dbReference type="NCBI Taxonomy" id="2823264"/>
    <lineage>
        <taxon>Eukaryota</taxon>
        <taxon>Fungi</taxon>
        <taxon>Dikarya</taxon>
        <taxon>Basidiomycota</taxon>
        <taxon>Agaricomycotina</taxon>
        <taxon>Agaricomycetes</taxon>
        <taxon>Agaricomycetidae</taxon>
        <taxon>Agaricales</taxon>
        <taxon>Marasmiineae</taxon>
        <taxon>Omphalotaceae</taxon>
        <taxon>Collybiopsis</taxon>
    </lineage>
</organism>
<evidence type="ECO:0000313" key="3">
    <source>
        <dbReference type="EMBL" id="KAF5373373.1"/>
    </source>
</evidence>
<reference evidence="3 4" key="1">
    <citation type="journal article" date="2020" name="ISME J.">
        <title>Uncovering the hidden diversity of litter-decomposition mechanisms in mushroom-forming fungi.</title>
        <authorList>
            <person name="Floudas D."/>
            <person name="Bentzer J."/>
            <person name="Ahren D."/>
            <person name="Johansson T."/>
            <person name="Persson P."/>
            <person name="Tunlid A."/>
        </authorList>
    </citation>
    <scope>NUCLEOTIDE SEQUENCE [LARGE SCALE GENOMIC DNA]</scope>
    <source>
        <strain evidence="3 4">CBS 406.79</strain>
    </source>
</reference>
<dbReference type="Pfam" id="PF06330">
    <property type="entry name" value="TRI5"/>
    <property type="match status" value="1"/>
</dbReference>
<evidence type="ECO:0000313" key="4">
    <source>
        <dbReference type="Proteomes" id="UP000518752"/>
    </source>
</evidence>
<dbReference type="InterPro" id="IPR008949">
    <property type="entry name" value="Isoprenoid_synthase_dom_sf"/>
</dbReference>
<protein>
    <recommendedName>
        <fullName evidence="5">Terpenoid synthase</fullName>
    </recommendedName>
</protein>
<dbReference type="GO" id="GO:0016838">
    <property type="term" value="F:carbon-oxygen lyase activity, acting on phosphates"/>
    <property type="evidence" value="ECO:0007669"/>
    <property type="project" value="InterPro"/>
</dbReference>
<dbReference type="Gene3D" id="1.10.600.10">
    <property type="entry name" value="Farnesyl Diphosphate Synthase"/>
    <property type="match status" value="1"/>
</dbReference>
<dbReference type="SUPFAM" id="SSF48576">
    <property type="entry name" value="Terpenoid synthases"/>
    <property type="match status" value="1"/>
</dbReference>
<evidence type="ECO:0000256" key="1">
    <source>
        <dbReference type="ARBA" id="ARBA00007946"/>
    </source>
</evidence>
<dbReference type="AlphaFoldDB" id="A0A8H5LXQ5"/>